<evidence type="ECO:0000256" key="3">
    <source>
        <dbReference type="ARBA" id="ARBA00022679"/>
    </source>
</evidence>
<gene>
    <name evidence="9" type="primary">kaiC</name>
    <name evidence="9" type="ORF">SOCE26_056730</name>
</gene>
<protein>
    <recommendedName>
        <fullName evidence="1">non-specific serine/threonine protein kinase</fullName>
        <ecNumber evidence="1">2.7.11.1</ecNumber>
    </recommendedName>
</protein>
<evidence type="ECO:0000313" key="10">
    <source>
        <dbReference type="Proteomes" id="UP000238348"/>
    </source>
</evidence>
<dbReference type="InterPro" id="IPR014774">
    <property type="entry name" value="KaiC-like_dom"/>
</dbReference>
<reference evidence="9 10" key="1">
    <citation type="submission" date="2015-09" db="EMBL/GenBank/DDBJ databases">
        <title>Sorangium comparison.</title>
        <authorList>
            <person name="Zaburannyi N."/>
            <person name="Bunk B."/>
            <person name="Overmann J."/>
            <person name="Mueller R."/>
        </authorList>
    </citation>
    <scope>NUCLEOTIDE SEQUENCE [LARGE SCALE GENOMIC DNA]</scope>
    <source>
        <strain evidence="9 10">So ce26</strain>
    </source>
</reference>
<evidence type="ECO:0000256" key="6">
    <source>
        <dbReference type="ARBA" id="ARBA00022801"/>
    </source>
</evidence>
<dbReference type="Proteomes" id="UP000238348">
    <property type="component" value="Chromosome"/>
</dbReference>
<evidence type="ECO:0000256" key="4">
    <source>
        <dbReference type="ARBA" id="ARBA00022737"/>
    </source>
</evidence>
<evidence type="ECO:0000259" key="8">
    <source>
        <dbReference type="PROSITE" id="PS51146"/>
    </source>
</evidence>
<dbReference type="EC" id="2.7.11.1" evidence="1"/>
<dbReference type="OrthoDB" id="9783783at2"/>
<dbReference type="RefSeq" id="WP_104982769.1">
    <property type="nucleotide sequence ID" value="NZ_CP012673.1"/>
</dbReference>
<dbReference type="AlphaFoldDB" id="A0A2L0EYA1"/>
<dbReference type="Gene3D" id="3.40.50.300">
    <property type="entry name" value="P-loop containing nucleotide triphosphate hydrolases"/>
    <property type="match status" value="2"/>
</dbReference>
<dbReference type="GO" id="GO:0005524">
    <property type="term" value="F:ATP binding"/>
    <property type="evidence" value="ECO:0007669"/>
    <property type="project" value="InterPro"/>
</dbReference>
<keyword evidence="2" id="KW-0597">Phosphoprotein</keyword>
<keyword evidence="3" id="KW-0808">Transferase</keyword>
<evidence type="ECO:0000313" key="9">
    <source>
        <dbReference type="EMBL" id="AUX44209.1"/>
    </source>
</evidence>
<dbReference type="InterPro" id="IPR027417">
    <property type="entry name" value="P-loop_NTPase"/>
</dbReference>
<name>A0A2L0EYA1_SORCE</name>
<feature type="region of interest" description="Disordered" evidence="7">
    <location>
        <begin position="500"/>
        <end position="521"/>
    </location>
</feature>
<dbReference type="InterPro" id="IPR051347">
    <property type="entry name" value="Circadian_clock_KaiC-rel"/>
</dbReference>
<dbReference type="PIRSF" id="PIRSF039117">
    <property type="entry name" value="KaiC"/>
    <property type="match status" value="1"/>
</dbReference>
<sequence>MGVDRSDQTTALGQEQAASGIEGLDSILRGGFSREEMHLIQGTSGTGKTTLALQFLLAGAAAGESGLYITLAQSKRGLEAIARSHGWSLEGVTVHDPSPDDMAEHLVSDQTVLRTADVELGELTRQLRDVIEQTQPRRVVFDSVGVIGLLAGSPSRYHREIVVLRQFLVDRGCTALFLGEWPTETALKRPVSSEFHSLAGSVVQMEHTAPDYGEVRRRLRVIKVRGVAFRGGYHDFRIRTGGLEIYPRQEVRHGETYGDFRHIRSGIESLDQLLGGGLEQGTACLFIGPSGSGKSTLAALYATAAAQGGDAATIFLFEERPETFKARSTGVGIDLQPQLDSGRLTLVQLDSTDISPGEFAHRVRAAVDGAHARVIVIDSLTGYFNAMGNISSLSVQMHEMLNYLSGSGVLTLLVVTQEGFMSVGEVPNVDVSYLSDSILALRFFEAEGRIRRCVAAIKKRRGEHETTLRELFIGPEGVSVGEAPLRQFHHILSGIPELIDPGQGWRSSQDVPRGGEGGRGG</sequence>
<dbReference type="PANTHER" id="PTHR42926">
    <property type="match status" value="1"/>
</dbReference>
<dbReference type="GO" id="GO:0016787">
    <property type="term" value="F:hydrolase activity"/>
    <property type="evidence" value="ECO:0007669"/>
    <property type="project" value="UniProtKB-KW"/>
</dbReference>
<evidence type="ECO:0000256" key="5">
    <source>
        <dbReference type="ARBA" id="ARBA00022777"/>
    </source>
</evidence>
<evidence type="ECO:0000256" key="7">
    <source>
        <dbReference type="SAM" id="MobiDB-lite"/>
    </source>
</evidence>
<dbReference type="InterPro" id="IPR003593">
    <property type="entry name" value="AAA+_ATPase"/>
</dbReference>
<dbReference type="SUPFAM" id="SSF52540">
    <property type="entry name" value="P-loop containing nucleoside triphosphate hydrolases"/>
    <property type="match status" value="2"/>
</dbReference>
<keyword evidence="6" id="KW-0378">Hydrolase</keyword>
<keyword evidence="5" id="KW-0418">Kinase</keyword>
<organism evidence="9 10">
    <name type="scientific">Sorangium cellulosum</name>
    <name type="common">Polyangium cellulosum</name>
    <dbReference type="NCBI Taxonomy" id="56"/>
    <lineage>
        <taxon>Bacteria</taxon>
        <taxon>Pseudomonadati</taxon>
        <taxon>Myxococcota</taxon>
        <taxon>Polyangia</taxon>
        <taxon>Polyangiales</taxon>
        <taxon>Polyangiaceae</taxon>
        <taxon>Sorangium</taxon>
    </lineage>
</organism>
<dbReference type="PROSITE" id="PS51146">
    <property type="entry name" value="KAIC"/>
    <property type="match status" value="2"/>
</dbReference>
<dbReference type="SMART" id="SM00382">
    <property type="entry name" value="AAA"/>
    <property type="match status" value="2"/>
</dbReference>
<dbReference type="InterPro" id="IPR030665">
    <property type="entry name" value="KaiC"/>
</dbReference>
<dbReference type="EMBL" id="CP012673">
    <property type="protein sequence ID" value="AUX44209.1"/>
    <property type="molecule type" value="Genomic_DNA"/>
</dbReference>
<feature type="domain" description="KaiC" evidence="8">
    <location>
        <begin position="15"/>
        <end position="259"/>
    </location>
</feature>
<keyword evidence="4" id="KW-0677">Repeat</keyword>
<proteinExistence type="predicted"/>
<dbReference type="GO" id="GO:0004674">
    <property type="term" value="F:protein serine/threonine kinase activity"/>
    <property type="evidence" value="ECO:0007669"/>
    <property type="project" value="UniProtKB-EC"/>
</dbReference>
<feature type="domain" description="KaiC" evidence="8">
    <location>
        <begin position="261"/>
        <end position="494"/>
    </location>
</feature>
<dbReference type="InterPro" id="IPR010624">
    <property type="entry name" value="KaiC_dom"/>
</dbReference>
<dbReference type="PANTHER" id="PTHR42926:SF1">
    <property type="entry name" value="CIRCADIAN CLOCK OSCILLATOR PROTEIN KAIC 1"/>
    <property type="match status" value="1"/>
</dbReference>
<evidence type="ECO:0000256" key="1">
    <source>
        <dbReference type="ARBA" id="ARBA00012513"/>
    </source>
</evidence>
<dbReference type="Pfam" id="PF06745">
    <property type="entry name" value="ATPase"/>
    <property type="match status" value="2"/>
</dbReference>
<evidence type="ECO:0000256" key="2">
    <source>
        <dbReference type="ARBA" id="ARBA00022553"/>
    </source>
</evidence>
<accession>A0A2L0EYA1</accession>